<dbReference type="RefSeq" id="XP_025348741.1">
    <property type="nucleotide sequence ID" value="XM_025489525.1"/>
</dbReference>
<evidence type="ECO:0000313" key="4">
    <source>
        <dbReference type="Proteomes" id="UP000245942"/>
    </source>
</evidence>
<keyword evidence="2" id="KW-0732">Signal</keyword>
<organism evidence="3 4">
    <name type="scientific">Pseudomicrostroma glucosiphilum</name>
    <dbReference type="NCBI Taxonomy" id="1684307"/>
    <lineage>
        <taxon>Eukaryota</taxon>
        <taxon>Fungi</taxon>
        <taxon>Dikarya</taxon>
        <taxon>Basidiomycota</taxon>
        <taxon>Ustilaginomycotina</taxon>
        <taxon>Exobasidiomycetes</taxon>
        <taxon>Microstromatales</taxon>
        <taxon>Microstromatales incertae sedis</taxon>
        <taxon>Pseudomicrostroma</taxon>
    </lineage>
</organism>
<evidence type="ECO:0000313" key="3">
    <source>
        <dbReference type="EMBL" id="PWN21581.1"/>
    </source>
</evidence>
<keyword evidence="4" id="KW-1185">Reference proteome</keyword>
<dbReference type="EMBL" id="KZ819325">
    <property type="protein sequence ID" value="PWN21581.1"/>
    <property type="molecule type" value="Genomic_DNA"/>
</dbReference>
<evidence type="ECO:0000256" key="2">
    <source>
        <dbReference type="SAM" id="SignalP"/>
    </source>
</evidence>
<feature type="signal peptide" evidence="2">
    <location>
        <begin position="1"/>
        <end position="19"/>
    </location>
</feature>
<accession>A0A316UAT3</accession>
<name>A0A316UAT3_9BASI</name>
<gene>
    <name evidence="3" type="ORF">BCV69DRAFT_174365</name>
</gene>
<evidence type="ECO:0000256" key="1">
    <source>
        <dbReference type="SAM" id="MobiDB-lite"/>
    </source>
</evidence>
<feature type="chain" id="PRO_5016401628" evidence="2">
    <location>
        <begin position="20"/>
        <end position="245"/>
    </location>
</feature>
<sequence>MQARLSLLLLVLTIGNALAAPAAVPRPYGQEQTGDLRSPRAELAASIAALQSAPQTGDSMLGMAHALAKRVIGATQGTYLNPVEDLPSREDDVPKHLSAGYVKRGEWRQGSSTDSHTVQSPDDSASEDDALLLGRTPRKFGKRLGIALGGGAFGAMMAQLGQALIIGVDPQPLKGKRSLHDVRGWDDKENDLVQEKRAPPPTAFFDALARKLIEKFFTSGGGGVIYQPLRYKFRQIFGKSQHGHT</sequence>
<dbReference type="Proteomes" id="UP000245942">
    <property type="component" value="Unassembled WGS sequence"/>
</dbReference>
<reference evidence="3 4" key="1">
    <citation type="journal article" date="2018" name="Mol. Biol. Evol.">
        <title>Broad Genomic Sampling Reveals a Smut Pathogenic Ancestry of the Fungal Clade Ustilaginomycotina.</title>
        <authorList>
            <person name="Kijpornyongpan T."/>
            <person name="Mondo S.J."/>
            <person name="Barry K."/>
            <person name="Sandor L."/>
            <person name="Lee J."/>
            <person name="Lipzen A."/>
            <person name="Pangilinan J."/>
            <person name="LaButti K."/>
            <person name="Hainaut M."/>
            <person name="Henrissat B."/>
            <person name="Grigoriev I.V."/>
            <person name="Spatafora J.W."/>
            <person name="Aime M.C."/>
        </authorList>
    </citation>
    <scope>NUCLEOTIDE SEQUENCE [LARGE SCALE GENOMIC DNA]</scope>
    <source>
        <strain evidence="3 4">MCA 4718</strain>
    </source>
</reference>
<protein>
    <submittedName>
        <fullName evidence="3">Uncharacterized protein</fullName>
    </submittedName>
</protein>
<feature type="compositionally biased region" description="Polar residues" evidence="1">
    <location>
        <begin position="109"/>
        <end position="121"/>
    </location>
</feature>
<feature type="region of interest" description="Disordered" evidence="1">
    <location>
        <begin position="101"/>
        <end position="128"/>
    </location>
</feature>
<dbReference type="GeneID" id="37011259"/>
<dbReference type="AlphaFoldDB" id="A0A316UAT3"/>
<proteinExistence type="predicted"/>